<keyword evidence="1" id="KW-0255">Endonuclease</keyword>
<name>A0A7Y0BQT2_9SPHN</name>
<evidence type="ECO:0000313" key="1">
    <source>
        <dbReference type="EMBL" id="NML94819.1"/>
    </source>
</evidence>
<dbReference type="GO" id="GO:0004519">
    <property type="term" value="F:endonuclease activity"/>
    <property type="evidence" value="ECO:0007669"/>
    <property type="project" value="UniProtKB-KW"/>
</dbReference>
<accession>A0A7Y0BQT2</accession>
<reference evidence="1 2" key="1">
    <citation type="submission" date="2020-04" db="EMBL/GenBank/DDBJ databases">
        <title>Novosphingobium sp. TW-4 isolated from soil.</title>
        <authorList>
            <person name="Dahal R.H."/>
            <person name="Chaudhary D.K."/>
        </authorList>
    </citation>
    <scope>NUCLEOTIDE SEQUENCE [LARGE SCALE GENOMIC DNA]</scope>
    <source>
        <strain evidence="1 2">TW-4</strain>
    </source>
</reference>
<organism evidence="1 2">
    <name type="scientific">Novosphingobium olei</name>
    <dbReference type="NCBI Taxonomy" id="2728851"/>
    <lineage>
        <taxon>Bacteria</taxon>
        <taxon>Pseudomonadati</taxon>
        <taxon>Pseudomonadota</taxon>
        <taxon>Alphaproteobacteria</taxon>
        <taxon>Sphingomonadales</taxon>
        <taxon>Sphingomonadaceae</taxon>
        <taxon>Novosphingobium</taxon>
    </lineage>
</organism>
<evidence type="ECO:0000313" key="2">
    <source>
        <dbReference type="Proteomes" id="UP000583556"/>
    </source>
</evidence>
<keyword evidence="1" id="KW-0540">Nuclease</keyword>
<protein>
    <submittedName>
        <fullName evidence="1">HNH endonuclease</fullName>
    </submittedName>
</protein>
<comment type="caution">
    <text evidence="1">The sequence shown here is derived from an EMBL/GenBank/DDBJ whole genome shotgun (WGS) entry which is preliminary data.</text>
</comment>
<dbReference type="RefSeq" id="WP_169494103.1">
    <property type="nucleotide sequence ID" value="NZ_JABBGM010000006.1"/>
</dbReference>
<dbReference type="Proteomes" id="UP000583556">
    <property type="component" value="Unassembled WGS sequence"/>
</dbReference>
<sequence length="102" mass="11301">MVASEQNGRSAAGGAQSCWLCTRPLGRRVEWHHPVPKSRGGKMTAPVHPICHRTLHATFTNAELARFGADALALRGRVELQPFLRWIASKPPDFHAPTARRK</sequence>
<dbReference type="AlphaFoldDB" id="A0A7Y0BQT2"/>
<keyword evidence="1" id="KW-0378">Hydrolase</keyword>
<keyword evidence="2" id="KW-1185">Reference proteome</keyword>
<dbReference type="EMBL" id="JABBGM010000006">
    <property type="protein sequence ID" value="NML94819.1"/>
    <property type="molecule type" value="Genomic_DNA"/>
</dbReference>
<gene>
    <name evidence="1" type="ORF">HHL27_14185</name>
</gene>
<proteinExistence type="predicted"/>